<dbReference type="AlphaFoldDB" id="A0A5C4YBN3"/>
<reference evidence="1 4" key="2">
    <citation type="submission" date="2020-08" db="EMBL/GenBank/DDBJ databases">
        <title>Genomic Encyclopedia of Type Strains, Phase IV (KMG-IV): sequencing the most valuable type-strain genomes for metagenomic binning, comparative biology and taxonomic classification.</title>
        <authorList>
            <person name="Goeker M."/>
        </authorList>
    </citation>
    <scope>NUCLEOTIDE SEQUENCE [LARGE SCALE GENOMIC DNA]</scope>
    <source>
        <strain evidence="1 4">DSM 12027</strain>
    </source>
</reference>
<evidence type="ECO:0000313" key="3">
    <source>
        <dbReference type="Proteomes" id="UP000313988"/>
    </source>
</evidence>
<protein>
    <submittedName>
        <fullName evidence="2">Uncharacterized protein</fullName>
    </submittedName>
</protein>
<evidence type="ECO:0000313" key="4">
    <source>
        <dbReference type="Proteomes" id="UP000629870"/>
    </source>
</evidence>
<dbReference type="EMBL" id="VDMO01000002">
    <property type="protein sequence ID" value="TNM72539.1"/>
    <property type="molecule type" value="Genomic_DNA"/>
</dbReference>
<evidence type="ECO:0000313" key="2">
    <source>
        <dbReference type="EMBL" id="TNM72539.1"/>
    </source>
</evidence>
<organism evidence="2 3">
    <name type="scientific">Deinococcus radiopugnans ATCC 19172</name>
    <dbReference type="NCBI Taxonomy" id="585398"/>
    <lineage>
        <taxon>Bacteria</taxon>
        <taxon>Thermotogati</taxon>
        <taxon>Deinococcota</taxon>
        <taxon>Deinococci</taxon>
        <taxon>Deinococcales</taxon>
        <taxon>Deinococcaceae</taxon>
        <taxon>Deinococcus</taxon>
    </lineage>
</organism>
<proteinExistence type="predicted"/>
<comment type="caution">
    <text evidence="2">The sequence shown here is derived from an EMBL/GenBank/DDBJ whole genome shotgun (WGS) entry which is preliminary data.</text>
</comment>
<sequence length="59" mass="6402">MNVWIRRFRSMFTAPPVVLPTVINVPVPRAALGVHVGPVRVSAPPITDLDLLRALGCDV</sequence>
<dbReference type="EMBL" id="JACHEW010000003">
    <property type="protein sequence ID" value="MBB6015779.1"/>
    <property type="molecule type" value="Genomic_DNA"/>
</dbReference>
<reference evidence="2 3" key="1">
    <citation type="submission" date="2019-06" db="EMBL/GenBank/DDBJ databases">
        <title>Genome sequence of Deinococcus radiopugnans ATCC 19172.</title>
        <authorList>
            <person name="Maclea K.S."/>
            <person name="Maynard C.R."/>
        </authorList>
    </citation>
    <scope>NUCLEOTIDE SEQUENCE [LARGE SCALE GENOMIC DNA]</scope>
    <source>
        <strain evidence="2 3">ATCC 19172</strain>
    </source>
</reference>
<dbReference type="Proteomes" id="UP000313988">
    <property type="component" value="Unassembled WGS sequence"/>
</dbReference>
<keyword evidence="4" id="KW-1185">Reference proteome</keyword>
<gene>
    <name evidence="2" type="ORF">FHR04_01505</name>
    <name evidence="1" type="ORF">HNQ04_001008</name>
</gene>
<accession>A0A5C4YBN3</accession>
<name>A0A5C4YBN3_9DEIO</name>
<dbReference type="OrthoDB" id="73003at2"/>
<evidence type="ECO:0000313" key="1">
    <source>
        <dbReference type="EMBL" id="MBB6015779.1"/>
    </source>
</evidence>
<dbReference type="RefSeq" id="WP_139400271.1">
    <property type="nucleotide sequence ID" value="NZ_JACHEW010000003.1"/>
</dbReference>
<dbReference type="Proteomes" id="UP000629870">
    <property type="component" value="Unassembled WGS sequence"/>
</dbReference>